<dbReference type="CDD" id="cd03442">
    <property type="entry name" value="BFIT_BACH"/>
    <property type="match status" value="1"/>
</dbReference>
<feature type="region of interest" description="Disordered" evidence="4">
    <location>
        <begin position="1"/>
        <end position="20"/>
    </location>
</feature>
<dbReference type="Proteomes" id="UP000777784">
    <property type="component" value="Unassembled WGS sequence"/>
</dbReference>
<evidence type="ECO:0000313" key="7">
    <source>
        <dbReference type="Proteomes" id="UP000777784"/>
    </source>
</evidence>
<dbReference type="Gene3D" id="3.10.129.10">
    <property type="entry name" value="Hotdog Thioesterase"/>
    <property type="match status" value="1"/>
</dbReference>
<comment type="caution">
    <text evidence="6">The sequence shown here is derived from an EMBL/GenBank/DDBJ whole genome shotgun (WGS) entry which is preliminary data.</text>
</comment>
<keyword evidence="2 3" id="KW-0378">Hydrolase</keyword>
<proteinExistence type="inferred from homology"/>
<evidence type="ECO:0000256" key="3">
    <source>
        <dbReference type="PROSITE-ProRule" id="PRU01106"/>
    </source>
</evidence>
<dbReference type="InterPro" id="IPR029069">
    <property type="entry name" value="HotDog_dom_sf"/>
</dbReference>
<dbReference type="GO" id="GO:0005829">
    <property type="term" value="C:cytosol"/>
    <property type="evidence" value="ECO:0007669"/>
    <property type="project" value="TreeGrafter"/>
</dbReference>
<dbReference type="PANTHER" id="PTHR11049:SF16">
    <property type="entry name" value="PROTEIN VDLD"/>
    <property type="match status" value="1"/>
</dbReference>
<dbReference type="PANTHER" id="PTHR11049">
    <property type="entry name" value="ACYL COENZYME A THIOESTER HYDROLASE"/>
    <property type="match status" value="1"/>
</dbReference>
<feature type="compositionally biased region" description="Basic and acidic residues" evidence="4">
    <location>
        <begin position="153"/>
        <end position="174"/>
    </location>
</feature>
<protein>
    <submittedName>
        <fullName evidence="6">Acyl-CoA thioesterase</fullName>
    </submittedName>
</protein>
<evidence type="ECO:0000256" key="2">
    <source>
        <dbReference type="ARBA" id="ARBA00022801"/>
    </source>
</evidence>
<evidence type="ECO:0000313" key="6">
    <source>
        <dbReference type="EMBL" id="MBU2689452.1"/>
    </source>
</evidence>
<organism evidence="6 7">
    <name type="scientific">Eiseniibacteriota bacterium</name>
    <dbReference type="NCBI Taxonomy" id="2212470"/>
    <lineage>
        <taxon>Bacteria</taxon>
        <taxon>Candidatus Eiseniibacteriota</taxon>
    </lineage>
</organism>
<dbReference type="GO" id="GO:0052816">
    <property type="term" value="F:long-chain fatty acyl-CoA hydrolase activity"/>
    <property type="evidence" value="ECO:0007669"/>
    <property type="project" value="TreeGrafter"/>
</dbReference>
<dbReference type="PROSITE" id="PS51770">
    <property type="entry name" value="HOTDOG_ACOT"/>
    <property type="match status" value="1"/>
</dbReference>
<dbReference type="InterPro" id="IPR040170">
    <property type="entry name" value="Cytosol_ACT"/>
</dbReference>
<dbReference type="InterPro" id="IPR033120">
    <property type="entry name" value="HOTDOG_ACOT"/>
</dbReference>
<comment type="similarity">
    <text evidence="1">Belongs to the acyl coenzyme A hydrolase family.</text>
</comment>
<dbReference type="GO" id="GO:0006637">
    <property type="term" value="P:acyl-CoA metabolic process"/>
    <property type="evidence" value="ECO:0007669"/>
    <property type="project" value="TreeGrafter"/>
</dbReference>
<gene>
    <name evidence="6" type="ORF">KJ970_00865</name>
</gene>
<dbReference type="SUPFAM" id="SSF54637">
    <property type="entry name" value="Thioesterase/thiol ester dehydrase-isomerase"/>
    <property type="match status" value="1"/>
</dbReference>
<name>A0A948W216_UNCEI</name>
<dbReference type="EMBL" id="JAHJDP010000004">
    <property type="protein sequence ID" value="MBU2689452.1"/>
    <property type="molecule type" value="Genomic_DNA"/>
</dbReference>
<evidence type="ECO:0000256" key="4">
    <source>
        <dbReference type="SAM" id="MobiDB-lite"/>
    </source>
</evidence>
<dbReference type="Pfam" id="PF03061">
    <property type="entry name" value="4HBT"/>
    <property type="match status" value="1"/>
</dbReference>
<feature type="domain" description="HotDog ACOT-type" evidence="5">
    <location>
        <begin position="26"/>
        <end position="138"/>
    </location>
</feature>
<evidence type="ECO:0000256" key="1">
    <source>
        <dbReference type="ARBA" id="ARBA00010458"/>
    </source>
</evidence>
<dbReference type="AlphaFoldDB" id="A0A948W216"/>
<feature type="region of interest" description="Disordered" evidence="4">
    <location>
        <begin position="153"/>
        <end position="180"/>
    </location>
</feature>
<reference evidence="6" key="1">
    <citation type="submission" date="2021-05" db="EMBL/GenBank/DDBJ databases">
        <title>Energy efficiency and biological interactions define the core microbiome of deep oligotrophic groundwater.</title>
        <authorList>
            <person name="Mehrshad M."/>
            <person name="Lopez-Fernandez M."/>
            <person name="Bell E."/>
            <person name="Bernier-Latmani R."/>
            <person name="Bertilsson S."/>
            <person name="Dopson M."/>
        </authorList>
    </citation>
    <scope>NUCLEOTIDE SEQUENCE</scope>
    <source>
        <strain evidence="6">Modern_marine.mb.64</strain>
    </source>
</reference>
<sequence length="180" mass="19947">MARNQPGARAQKKNTARGRLAGNPVSTSCIVTTMLVQPNDSNILGFLHGGQLLHWVDVTCAMAGQRHSRRSVVTASFDRVHFLHPAKIGQQIIVQASVNAVWATSMEVGAKVEAEDPHTGRRVQTASAYGTFVALDSKNKPVKIPPLILETETDRRRNNEAQERRRVRLSERAARKNRVH</sequence>
<accession>A0A948W216</accession>
<evidence type="ECO:0000259" key="5">
    <source>
        <dbReference type="PROSITE" id="PS51770"/>
    </source>
</evidence>
<dbReference type="InterPro" id="IPR006683">
    <property type="entry name" value="Thioestr_dom"/>
</dbReference>